<name>A0AAW0UNE8_SCYPA</name>
<dbReference type="EMBL" id="JARAKH010000010">
    <property type="protein sequence ID" value="KAK8400395.1"/>
    <property type="molecule type" value="Genomic_DNA"/>
</dbReference>
<comment type="caution">
    <text evidence="1">The sequence shown here is derived from an EMBL/GenBank/DDBJ whole genome shotgun (WGS) entry which is preliminary data.</text>
</comment>
<dbReference type="Proteomes" id="UP001487740">
    <property type="component" value="Unassembled WGS sequence"/>
</dbReference>
<evidence type="ECO:0000313" key="2">
    <source>
        <dbReference type="Proteomes" id="UP001487740"/>
    </source>
</evidence>
<keyword evidence="2" id="KW-1185">Reference proteome</keyword>
<organism evidence="1 2">
    <name type="scientific">Scylla paramamosain</name>
    <name type="common">Mud crab</name>
    <dbReference type="NCBI Taxonomy" id="85552"/>
    <lineage>
        <taxon>Eukaryota</taxon>
        <taxon>Metazoa</taxon>
        <taxon>Ecdysozoa</taxon>
        <taxon>Arthropoda</taxon>
        <taxon>Crustacea</taxon>
        <taxon>Multicrustacea</taxon>
        <taxon>Malacostraca</taxon>
        <taxon>Eumalacostraca</taxon>
        <taxon>Eucarida</taxon>
        <taxon>Decapoda</taxon>
        <taxon>Pleocyemata</taxon>
        <taxon>Brachyura</taxon>
        <taxon>Eubrachyura</taxon>
        <taxon>Portunoidea</taxon>
        <taxon>Portunidae</taxon>
        <taxon>Portuninae</taxon>
        <taxon>Scylla</taxon>
    </lineage>
</organism>
<protein>
    <submittedName>
        <fullName evidence="1">Uncharacterized protein</fullName>
    </submittedName>
</protein>
<gene>
    <name evidence="1" type="ORF">O3P69_003222</name>
</gene>
<dbReference type="AlphaFoldDB" id="A0AAW0UNE8"/>
<accession>A0AAW0UNE8</accession>
<sequence>MVTRCSGDAVLRCDGVAYSREERIIMTDKDEAHDVRELSPVKGREQSLFSSHLAVGVVLGDAAAECRAPCCLPACQLTFLPQPSPREHWCTAHLPLPAPGSHIHLGPCWW</sequence>
<evidence type="ECO:0000313" key="1">
    <source>
        <dbReference type="EMBL" id="KAK8400395.1"/>
    </source>
</evidence>
<reference evidence="1 2" key="1">
    <citation type="submission" date="2023-03" db="EMBL/GenBank/DDBJ databases">
        <title>High-quality genome of Scylla paramamosain provides insights in environmental adaptation.</title>
        <authorList>
            <person name="Zhang L."/>
        </authorList>
    </citation>
    <scope>NUCLEOTIDE SEQUENCE [LARGE SCALE GENOMIC DNA]</scope>
    <source>
        <strain evidence="1">LZ_2023a</strain>
        <tissue evidence="1">Muscle</tissue>
    </source>
</reference>
<proteinExistence type="predicted"/>